<reference evidence="2 3" key="1">
    <citation type="submission" date="2024-09" db="EMBL/GenBank/DDBJ databases">
        <authorList>
            <person name="Sun Q."/>
            <person name="Mori K."/>
        </authorList>
    </citation>
    <scope>NUCLEOTIDE SEQUENCE [LARGE SCALE GENOMIC DNA]</scope>
    <source>
        <strain evidence="2 3">JCM 3028</strain>
    </source>
</reference>
<gene>
    <name evidence="2" type="ORF">ACFFRH_12365</name>
</gene>
<protein>
    <submittedName>
        <fullName evidence="2">Uncharacterized protein</fullName>
    </submittedName>
</protein>
<evidence type="ECO:0000313" key="3">
    <source>
        <dbReference type="Proteomes" id="UP001589610"/>
    </source>
</evidence>
<dbReference type="Proteomes" id="UP001589610">
    <property type="component" value="Unassembled WGS sequence"/>
</dbReference>
<feature type="region of interest" description="Disordered" evidence="1">
    <location>
        <begin position="29"/>
        <end position="54"/>
    </location>
</feature>
<keyword evidence="3" id="KW-1185">Reference proteome</keyword>
<sequence>MSKGSGHRFGQESEDEAVRTVLGGPAGHVFGIGERGSSAVPRAAPRPAPVAEPI</sequence>
<accession>A0ABV5TB25</accession>
<dbReference type="RefSeq" id="WP_386156287.1">
    <property type="nucleotide sequence ID" value="NZ_JBHMBS010000005.1"/>
</dbReference>
<organism evidence="2 3">
    <name type="scientific">Streptosporangium vulgare</name>
    <dbReference type="NCBI Taxonomy" id="46190"/>
    <lineage>
        <taxon>Bacteria</taxon>
        <taxon>Bacillati</taxon>
        <taxon>Actinomycetota</taxon>
        <taxon>Actinomycetes</taxon>
        <taxon>Streptosporangiales</taxon>
        <taxon>Streptosporangiaceae</taxon>
        <taxon>Streptosporangium</taxon>
    </lineage>
</organism>
<name>A0ABV5TB25_9ACTN</name>
<feature type="compositionally biased region" description="Pro residues" evidence="1">
    <location>
        <begin position="44"/>
        <end position="54"/>
    </location>
</feature>
<evidence type="ECO:0000313" key="2">
    <source>
        <dbReference type="EMBL" id="MFB9676283.1"/>
    </source>
</evidence>
<evidence type="ECO:0000256" key="1">
    <source>
        <dbReference type="SAM" id="MobiDB-lite"/>
    </source>
</evidence>
<comment type="caution">
    <text evidence="2">The sequence shown here is derived from an EMBL/GenBank/DDBJ whole genome shotgun (WGS) entry which is preliminary data.</text>
</comment>
<dbReference type="EMBL" id="JBHMBS010000005">
    <property type="protein sequence ID" value="MFB9676283.1"/>
    <property type="molecule type" value="Genomic_DNA"/>
</dbReference>
<proteinExistence type="predicted"/>